<dbReference type="InterPro" id="IPR026634">
    <property type="entry name" value="TPST-like"/>
</dbReference>
<evidence type="ECO:0000256" key="1">
    <source>
        <dbReference type="ARBA" id="ARBA00022679"/>
    </source>
</evidence>
<dbReference type="AlphaFoldDB" id="A0A167JPK9"/>
<evidence type="ECO:0000313" key="3">
    <source>
        <dbReference type="EMBL" id="KZN61462.1"/>
    </source>
</evidence>
<dbReference type="PANTHER" id="PTHR12788">
    <property type="entry name" value="PROTEIN-TYROSINE SULFOTRANSFERASE 2"/>
    <property type="match status" value="1"/>
</dbReference>
<comment type="caution">
    <text evidence="3">The sequence shown here is derived from an EMBL/GenBank/DDBJ whole genome shotgun (WGS) entry which is preliminary data.</text>
</comment>
<dbReference type="PROSITE" id="PS50293">
    <property type="entry name" value="TPR_REGION"/>
    <property type="match status" value="1"/>
</dbReference>
<keyword evidence="2" id="KW-0802">TPR repeat</keyword>
<name>A0A167JPK9_9GAMM</name>
<dbReference type="RefSeq" id="WP_063382583.1">
    <property type="nucleotide sequence ID" value="NZ_AUXX01000045.1"/>
</dbReference>
<accession>A0A167JPK9</accession>
<dbReference type="InterPro" id="IPR019734">
    <property type="entry name" value="TPR_rpt"/>
</dbReference>
<dbReference type="PROSITE" id="PS50005">
    <property type="entry name" value="TPR"/>
    <property type="match status" value="1"/>
</dbReference>
<feature type="repeat" description="TPR" evidence="2">
    <location>
        <begin position="107"/>
        <end position="140"/>
    </location>
</feature>
<dbReference type="InterPro" id="IPR027417">
    <property type="entry name" value="P-loop_NTPase"/>
</dbReference>
<dbReference type="SMART" id="SM00028">
    <property type="entry name" value="TPR"/>
    <property type="match status" value="2"/>
</dbReference>
<dbReference type="InterPro" id="IPR011990">
    <property type="entry name" value="TPR-like_helical_dom_sf"/>
</dbReference>
<dbReference type="Pfam" id="PF13424">
    <property type="entry name" value="TPR_12"/>
    <property type="match status" value="1"/>
</dbReference>
<evidence type="ECO:0000256" key="2">
    <source>
        <dbReference type="PROSITE-ProRule" id="PRU00339"/>
    </source>
</evidence>
<dbReference type="Proteomes" id="UP000076661">
    <property type="component" value="Unassembled WGS sequence"/>
</dbReference>
<dbReference type="EMBL" id="AUXX01000045">
    <property type="protein sequence ID" value="KZN61462.1"/>
    <property type="molecule type" value="Genomic_DNA"/>
</dbReference>
<dbReference type="SUPFAM" id="SSF52540">
    <property type="entry name" value="P-loop containing nucleoside triphosphate hydrolases"/>
    <property type="match status" value="1"/>
</dbReference>
<dbReference type="Gene3D" id="1.25.40.10">
    <property type="entry name" value="Tetratricopeptide repeat domain"/>
    <property type="match status" value="1"/>
</dbReference>
<keyword evidence="1" id="KW-0808">Transferase</keyword>
<proteinExistence type="predicted"/>
<protein>
    <submittedName>
        <fullName evidence="3">Uncharacterized protein</fullName>
    </submittedName>
</protein>
<dbReference type="Gene3D" id="3.40.50.300">
    <property type="entry name" value="P-loop containing nucleotide triphosphate hydrolases"/>
    <property type="match status" value="1"/>
</dbReference>
<sequence>MESSHSKTSYEALKSALINEDSLNVAKQIEGLLAQGASAATLQQGLMWLYQTGRYSHFVGVMAKVMQQYPSFESGYKFLAHSYRSLKQHTNAINLLRQALAYHSDKASIHNQLGILYREIGELEQASVCFKSALEIKPDFSEASYNLVRAQLGKDLLHTQSLKERFSNAENDKDKAFYAFAIAKQLSSSPGEYVHWLHKANELQRKIVPFNSVVELEALRAIKKKFSQSKLDKSDNSSAQPIFIVGMPRSGTTLIEQILAAHSEVTAGDELFEFARCSAEVAAKYVPRTAFPHWLGKINTEALNKVADRYLENTAFLQTATYFTDKMPQNFKAVGLIHQVFPNAKVIHCRRSPMDTIWSCYEQNFGLGNGFANSLDDLTDYYIEYDKLMSFFEDTSNGAIFTLEYEALIANPKKVICEVLSFLGLDYQQSCEHFYEGSKVVHTVSDQQVRRPIYASSVQKWRKYETHLSPYQRKLK</sequence>
<dbReference type="SUPFAM" id="SSF48452">
    <property type="entry name" value="TPR-like"/>
    <property type="match status" value="1"/>
</dbReference>
<dbReference type="Pfam" id="PF13469">
    <property type="entry name" value="Sulfotransfer_3"/>
    <property type="match status" value="1"/>
</dbReference>
<dbReference type="PANTHER" id="PTHR12788:SF10">
    <property type="entry name" value="PROTEIN-TYROSINE SULFOTRANSFERASE"/>
    <property type="match status" value="1"/>
</dbReference>
<evidence type="ECO:0000313" key="4">
    <source>
        <dbReference type="Proteomes" id="UP000076661"/>
    </source>
</evidence>
<organism evidence="3 4">
    <name type="scientific">Pseudoalteromonas luteoviolacea S4060-1</name>
    <dbReference type="NCBI Taxonomy" id="1365257"/>
    <lineage>
        <taxon>Bacteria</taxon>
        <taxon>Pseudomonadati</taxon>
        <taxon>Pseudomonadota</taxon>
        <taxon>Gammaproteobacteria</taxon>
        <taxon>Alteromonadales</taxon>
        <taxon>Pseudoalteromonadaceae</taxon>
        <taxon>Pseudoalteromonas</taxon>
    </lineage>
</organism>
<reference evidence="3 4" key="1">
    <citation type="submission" date="2013-07" db="EMBL/GenBank/DDBJ databases">
        <title>Comparative Genomic and Metabolomic Analysis of Twelve Strains of Pseudoalteromonas luteoviolacea.</title>
        <authorList>
            <person name="Vynne N.G."/>
            <person name="Mansson M."/>
            <person name="Gram L."/>
        </authorList>
    </citation>
    <scope>NUCLEOTIDE SEQUENCE [LARGE SCALE GENOMIC DNA]</scope>
    <source>
        <strain evidence="3 4">S4060-1</strain>
    </source>
</reference>
<dbReference type="PATRIC" id="fig|1365257.3.peg.4350"/>
<dbReference type="GO" id="GO:0008476">
    <property type="term" value="F:protein-tyrosine sulfotransferase activity"/>
    <property type="evidence" value="ECO:0007669"/>
    <property type="project" value="InterPro"/>
</dbReference>
<gene>
    <name evidence="3" type="ORF">N478_05165</name>
</gene>